<evidence type="ECO:0000256" key="1">
    <source>
        <dbReference type="PROSITE-ProRule" id="PRU00042"/>
    </source>
</evidence>
<feature type="domain" description="C2H2-type" evidence="2">
    <location>
        <begin position="28"/>
        <end position="56"/>
    </location>
</feature>
<evidence type="ECO:0000313" key="3">
    <source>
        <dbReference type="EnsemblMetazoa" id="XP_030855272"/>
    </source>
</evidence>
<dbReference type="EnsemblMetazoa" id="XM_030999412">
    <property type="protein sequence ID" value="XP_030855272"/>
    <property type="gene ID" value="LOC115929668"/>
</dbReference>
<dbReference type="PROSITE" id="PS50157">
    <property type="entry name" value="ZINC_FINGER_C2H2_2"/>
    <property type="match status" value="1"/>
</dbReference>
<evidence type="ECO:0000313" key="4">
    <source>
        <dbReference type="Proteomes" id="UP000007110"/>
    </source>
</evidence>
<dbReference type="Proteomes" id="UP000007110">
    <property type="component" value="Unassembled WGS sequence"/>
</dbReference>
<dbReference type="GO" id="GO:0008270">
    <property type="term" value="F:zinc ion binding"/>
    <property type="evidence" value="ECO:0007669"/>
    <property type="project" value="UniProtKB-KW"/>
</dbReference>
<reference evidence="3" key="2">
    <citation type="submission" date="2021-01" db="UniProtKB">
        <authorList>
            <consortium name="EnsemblMetazoa"/>
        </authorList>
    </citation>
    <scope>IDENTIFICATION</scope>
</reference>
<dbReference type="SMART" id="SM00355">
    <property type="entry name" value="ZnF_C2H2"/>
    <property type="match status" value="2"/>
</dbReference>
<keyword evidence="1" id="KW-0862">Zinc</keyword>
<sequence length="412" mass="47342">MIDVEGLGPEIEEPITERPEEVKKVKKYACPTCGKMFSYSCNRFRHQKNIHKKMEICKVEGCSFQCTSKRKLNAHEEFLHSKVPDKEILKFVNLEEFYTWKLREEVQNFVCYTKTRGDIKMVNSTHRHYLCALSRRVGLKKISGGKKEKYCPARLLLKESNEDGSIQVTHYRAHSHPLSFSGSQHLPMPESLRHEIKERLKAGLSPEEIIRELQKKHKSELAIAIGVYNRLQNVTKSHVSVIQRMMIKKGVLKKVIPKKISGTTEEERRTTEAATGVTGVQEFKHMNMGEEFVVFDGEVQEEMEVVVVDLPEEPSNVPDAQVLIPEPILSTPKMKPKKSKQRKSPVHATTQLINPVTINPEEYMNNVYDTFNKVKVLLCSGQVKRTDLSQIHENLQEIMNIFKDDVYVDGIV</sequence>
<dbReference type="OMA" id="THCMATM"/>
<protein>
    <recommendedName>
        <fullName evidence="2">C2H2-type domain-containing protein</fullName>
    </recommendedName>
</protein>
<dbReference type="KEGG" id="spu:115929668"/>
<evidence type="ECO:0000259" key="2">
    <source>
        <dbReference type="PROSITE" id="PS50157"/>
    </source>
</evidence>
<dbReference type="Gene3D" id="3.30.160.60">
    <property type="entry name" value="Classic Zinc Finger"/>
    <property type="match status" value="1"/>
</dbReference>
<keyword evidence="1" id="KW-0479">Metal-binding</keyword>
<dbReference type="OrthoDB" id="6427366at2759"/>
<dbReference type="InParanoid" id="A0A7M7PS93"/>
<dbReference type="InterPro" id="IPR052797">
    <property type="entry name" value="RegFact_GeneExpr_CellDeath"/>
</dbReference>
<keyword evidence="4" id="KW-1185">Reference proteome</keyword>
<dbReference type="GeneID" id="115929668"/>
<dbReference type="InterPro" id="IPR013087">
    <property type="entry name" value="Znf_C2H2_type"/>
</dbReference>
<dbReference type="AlphaFoldDB" id="A0A7M7PS93"/>
<proteinExistence type="predicted"/>
<organism evidence="3 4">
    <name type="scientific">Strongylocentrotus purpuratus</name>
    <name type="common">Purple sea urchin</name>
    <dbReference type="NCBI Taxonomy" id="7668"/>
    <lineage>
        <taxon>Eukaryota</taxon>
        <taxon>Metazoa</taxon>
        <taxon>Echinodermata</taxon>
        <taxon>Eleutherozoa</taxon>
        <taxon>Echinozoa</taxon>
        <taxon>Echinoidea</taxon>
        <taxon>Euechinoidea</taxon>
        <taxon>Echinacea</taxon>
        <taxon>Camarodonta</taxon>
        <taxon>Echinidea</taxon>
        <taxon>Strongylocentrotidae</taxon>
        <taxon>Strongylocentrotus</taxon>
    </lineage>
</organism>
<reference evidence="4" key="1">
    <citation type="submission" date="2015-02" db="EMBL/GenBank/DDBJ databases">
        <title>Genome sequencing for Strongylocentrotus purpuratus.</title>
        <authorList>
            <person name="Murali S."/>
            <person name="Liu Y."/>
            <person name="Vee V."/>
            <person name="English A."/>
            <person name="Wang M."/>
            <person name="Skinner E."/>
            <person name="Han Y."/>
            <person name="Muzny D.M."/>
            <person name="Worley K.C."/>
            <person name="Gibbs R.A."/>
        </authorList>
    </citation>
    <scope>NUCLEOTIDE SEQUENCE</scope>
</reference>
<dbReference type="PROSITE" id="PS00028">
    <property type="entry name" value="ZINC_FINGER_C2H2_1"/>
    <property type="match status" value="1"/>
</dbReference>
<dbReference type="PANTHER" id="PTHR33936:SF25">
    <property type="entry name" value="C2H2-TYPE DOMAIN-CONTAINING PROTEIN"/>
    <property type="match status" value="1"/>
</dbReference>
<name>A0A7M7PS93_STRPU</name>
<accession>A0A7M7PS93</accession>
<dbReference type="PANTHER" id="PTHR33936">
    <property type="entry name" value="PROTEIN CBG17840"/>
    <property type="match status" value="1"/>
</dbReference>
<keyword evidence="1" id="KW-0863">Zinc-finger</keyword>
<dbReference type="RefSeq" id="XP_030855272.1">
    <property type="nucleotide sequence ID" value="XM_030999412.1"/>
</dbReference>